<evidence type="ECO:0000256" key="3">
    <source>
        <dbReference type="ARBA" id="ARBA00022989"/>
    </source>
</evidence>
<keyword evidence="2 7" id="KW-0812">Transmembrane</keyword>
<feature type="transmembrane region" description="Helical" evidence="7">
    <location>
        <begin position="901"/>
        <end position="922"/>
    </location>
</feature>
<dbReference type="Gene3D" id="1.20.1640.10">
    <property type="entry name" value="Multidrug efflux transporter AcrB transmembrane domain"/>
    <property type="match status" value="2"/>
</dbReference>
<dbReference type="EMBL" id="HBEA01014987">
    <property type="protein sequence ID" value="CAD8261961.1"/>
    <property type="molecule type" value="Transcribed_RNA"/>
</dbReference>
<feature type="transmembrane region" description="Helical" evidence="7">
    <location>
        <begin position="942"/>
        <end position="962"/>
    </location>
</feature>
<feature type="domain" description="SSD" evidence="8">
    <location>
        <begin position="417"/>
        <end position="522"/>
    </location>
</feature>
<feature type="transmembrane region" description="Helical" evidence="7">
    <location>
        <begin position="869"/>
        <end position="894"/>
    </location>
</feature>
<keyword evidence="3 7" id="KW-1133">Transmembrane helix</keyword>
<proteinExistence type="inferred from homology"/>
<dbReference type="GO" id="GO:0016020">
    <property type="term" value="C:membrane"/>
    <property type="evidence" value="ECO:0007669"/>
    <property type="project" value="UniProtKB-SubCell"/>
</dbReference>
<dbReference type="InterPro" id="IPR003392">
    <property type="entry name" value="PTHD_SSD"/>
</dbReference>
<dbReference type="SUPFAM" id="SSF82866">
    <property type="entry name" value="Multidrug efflux transporter AcrB transmembrane domain"/>
    <property type="match status" value="2"/>
</dbReference>
<sequence length="1023" mass="114424">MEQKVDLEVEAANGSAEEAARSDREVKRIVSTQKLIGDEEVEINKNGVTWKLTGLFVSRPVCSVSTCSCVLILLIVLVVATGLINITQGSSYDWDISSSTESEQLDAFDDAVDQVDDLEGDTSSGARREISDYSKLTFNYQADDRTEIFTPERLQTICEIESLVINDERFIEFCRIRPDFVGDPTGNLDACEIPSTCLPQIFYNFSSASDYDCSTLLSEASVQATAQGLYDAVNASETGLAQFGFLLDDGTLDRGFAIRTQSTWHFGAPLEGYNSALDDQSEQFREYMEFLAAKDGSVGGVEEQLFELFDVSTNEDGLFPYYPSPYRTTIDEDGISILWNSPPMRENEFQRLVTSDLFFSIFSILFVLIWMRIHVGNTFVTAVSMLQIVASIPVTVLIYRGIYQIAFFQQLHALTLFIILGIGADDIFVFVDGWKHSAPITEERRGEASEEELHELYHERMYYTYTHTREAVFNTSFTTAFAFIATGASPLMPISTFGYFAATAIILNYAFVMTLTPSTVYVAEKYFNYPFTQCMPFLKSCAPKDKVDSIDRSAYAVARKPEEEKPTFVEKYYIPFMTAEYKGFPVVSTTLVVTLLGLGIYLLVLGLQLQPPEEQEQWFPSDHIIQKAEDSATEDFLAGDDTQYAGIDMTFGISGIDRGDFNIYEPGKNRGDAKFDNGYELADFACQEALRKACEDILTFECNEDGCDPLTTLAIPSSVKCFMPEFITFLEGRGIDRMTVSPEIFYEELMEFRNTDEPDSEPGSTWKNEIGFIDGELKYASFSFTSSLEFLSPMTEKGDVFDVADSFVSRVKRYPECDVCDCSSFMQTSGVWVWWRTEQGLVRGFYQGLAICFPVAFVVLLLSTGNVLLAFYAIVSVLFIVFGVLGFVYLLGWALGVAESVAGIIIVGFSVDYTVHLGHIYMQGNKYDFFERAARFEYASKTMVATVVAGAVTTVGAGVFLFPAQLTFFVKMATLICSTIILSYIYALGFFMGLLYVAGPQYDQGNVSPLLKWIYAKVMRKSE</sequence>
<feature type="transmembrane region" description="Helical" evidence="7">
    <location>
        <begin position="586"/>
        <end position="607"/>
    </location>
</feature>
<dbReference type="EMBL" id="HBEA01014998">
    <property type="protein sequence ID" value="CAD8261971.1"/>
    <property type="molecule type" value="Transcribed_RNA"/>
</dbReference>
<feature type="transmembrane region" description="Helical" evidence="7">
    <location>
        <begin position="974"/>
        <end position="998"/>
    </location>
</feature>
<evidence type="ECO:0000313" key="10">
    <source>
        <dbReference type="EMBL" id="CAD8261971.1"/>
    </source>
</evidence>
<dbReference type="Pfam" id="PF02460">
    <property type="entry name" value="Patched"/>
    <property type="match status" value="1"/>
</dbReference>
<evidence type="ECO:0000256" key="2">
    <source>
        <dbReference type="ARBA" id="ARBA00022692"/>
    </source>
</evidence>
<accession>A0A6U0VZ18</accession>
<dbReference type="AlphaFoldDB" id="A0A6U0VZ18"/>
<dbReference type="InterPro" id="IPR052081">
    <property type="entry name" value="Dispatched_Hh_regulator"/>
</dbReference>
<evidence type="ECO:0000256" key="7">
    <source>
        <dbReference type="SAM" id="Phobius"/>
    </source>
</evidence>
<dbReference type="GO" id="GO:0022857">
    <property type="term" value="F:transmembrane transporter activity"/>
    <property type="evidence" value="ECO:0007669"/>
    <property type="project" value="TreeGrafter"/>
</dbReference>
<evidence type="ECO:0000259" key="8">
    <source>
        <dbReference type="PROSITE" id="PS50156"/>
    </source>
</evidence>
<feature type="transmembrane region" description="Helical" evidence="7">
    <location>
        <begin position="379"/>
        <end position="399"/>
    </location>
</feature>
<gene>
    <name evidence="9" type="ORF">PPYR1160_LOCUS11463</name>
    <name evidence="10" type="ORF">PPYR1160_LOCUS11473</name>
</gene>
<feature type="transmembrane region" description="Helical" evidence="7">
    <location>
        <begin position="352"/>
        <end position="373"/>
    </location>
</feature>
<name>A0A6U0VZ18_9STRA</name>
<feature type="transmembrane region" description="Helical" evidence="7">
    <location>
        <begin position="471"/>
        <end position="492"/>
    </location>
</feature>
<comment type="subcellular location">
    <subcellularLocation>
        <location evidence="1">Membrane</location>
        <topology evidence="1">Multi-pass membrane protein</topology>
    </subcellularLocation>
</comment>
<comment type="similarity">
    <text evidence="6">Belongs to the dispatched family.</text>
</comment>
<reference evidence="10" key="1">
    <citation type="submission" date="2021-01" db="EMBL/GenBank/DDBJ databases">
        <authorList>
            <person name="Corre E."/>
            <person name="Pelletier E."/>
            <person name="Niang G."/>
            <person name="Scheremetjew M."/>
            <person name="Finn R."/>
            <person name="Kale V."/>
            <person name="Holt S."/>
            <person name="Cochrane G."/>
            <person name="Meng A."/>
            <person name="Brown T."/>
            <person name="Cohen L."/>
        </authorList>
    </citation>
    <scope>NUCLEOTIDE SEQUENCE</scope>
    <source>
        <strain evidence="10">CCMP2078</strain>
    </source>
</reference>
<dbReference type="PANTHER" id="PTHR45951:SF7">
    <property type="entry name" value="SSD DOMAIN-CONTAINING PROTEIN"/>
    <property type="match status" value="1"/>
</dbReference>
<evidence type="ECO:0000256" key="4">
    <source>
        <dbReference type="ARBA" id="ARBA00023136"/>
    </source>
</evidence>
<evidence type="ECO:0000256" key="1">
    <source>
        <dbReference type="ARBA" id="ARBA00004141"/>
    </source>
</evidence>
<evidence type="ECO:0000313" key="9">
    <source>
        <dbReference type="EMBL" id="CAD8261961.1"/>
    </source>
</evidence>
<dbReference type="PANTHER" id="PTHR45951">
    <property type="entry name" value="PROTEIN DISPATCHED-RELATED"/>
    <property type="match status" value="1"/>
</dbReference>
<feature type="transmembrane region" description="Helical" evidence="7">
    <location>
        <begin position="63"/>
        <end position="84"/>
    </location>
</feature>
<feature type="transmembrane region" description="Helical" evidence="7">
    <location>
        <begin position="844"/>
        <end position="863"/>
    </location>
</feature>
<feature type="transmembrane region" description="Helical" evidence="7">
    <location>
        <begin position="499"/>
        <end position="523"/>
    </location>
</feature>
<feature type="transmembrane region" description="Helical" evidence="7">
    <location>
        <begin position="411"/>
        <end position="431"/>
    </location>
</feature>
<evidence type="ECO:0000256" key="5">
    <source>
        <dbReference type="ARBA" id="ARBA00023180"/>
    </source>
</evidence>
<protein>
    <recommendedName>
        <fullName evidence="8">SSD domain-containing protein</fullName>
    </recommendedName>
</protein>
<keyword evidence="4 7" id="KW-0472">Membrane</keyword>
<dbReference type="InterPro" id="IPR000731">
    <property type="entry name" value="SSD"/>
</dbReference>
<evidence type="ECO:0000256" key="6">
    <source>
        <dbReference type="ARBA" id="ARBA00038046"/>
    </source>
</evidence>
<organism evidence="10">
    <name type="scientific">Pinguiococcus pyrenoidosus</name>
    <dbReference type="NCBI Taxonomy" id="172671"/>
    <lineage>
        <taxon>Eukaryota</taxon>
        <taxon>Sar</taxon>
        <taxon>Stramenopiles</taxon>
        <taxon>Ochrophyta</taxon>
        <taxon>Pinguiophyceae</taxon>
        <taxon>Pinguiochrysidales</taxon>
        <taxon>Pinguiochrysidaceae</taxon>
        <taxon>Pinguiococcus</taxon>
    </lineage>
</organism>
<keyword evidence="5" id="KW-0325">Glycoprotein</keyword>
<dbReference type="PROSITE" id="PS50156">
    <property type="entry name" value="SSD"/>
    <property type="match status" value="1"/>
</dbReference>